<organism evidence="1 2">
    <name type="scientific">Coccomyxa viridis</name>
    <dbReference type="NCBI Taxonomy" id="1274662"/>
    <lineage>
        <taxon>Eukaryota</taxon>
        <taxon>Viridiplantae</taxon>
        <taxon>Chlorophyta</taxon>
        <taxon>core chlorophytes</taxon>
        <taxon>Trebouxiophyceae</taxon>
        <taxon>Trebouxiophyceae incertae sedis</taxon>
        <taxon>Coccomyxaceae</taxon>
        <taxon>Coccomyxa</taxon>
    </lineage>
</organism>
<comment type="caution">
    <text evidence="1">The sequence shown here is derived from an EMBL/GenBank/DDBJ whole genome shotgun (WGS) entry which is preliminary data.</text>
</comment>
<dbReference type="EMBL" id="CAUYUE010000008">
    <property type="protein sequence ID" value="CAK0783493.1"/>
    <property type="molecule type" value="Genomic_DNA"/>
</dbReference>
<evidence type="ECO:0000313" key="1">
    <source>
        <dbReference type="EMBL" id="CAK0783493.1"/>
    </source>
</evidence>
<dbReference type="PANTHER" id="PTHR34356">
    <property type="entry name" value="ANTIGENIC HEAT-STABLE PROTEIN"/>
    <property type="match status" value="1"/>
</dbReference>
<dbReference type="PANTHER" id="PTHR34356:SF1">
    <property type="entry name" value="ANTIGENIC HEAT-STABLE PROTEIN"/>
    <property type="match status" value="1"/>
</dbReference>
<dbReference type="AlphaFoldDB" id="A0AAV1ICA9"/>
<name>A0AAV1ICA9_9CHLO</name>
<gene>
    <name evidence="1" type="ORF">CVIRNUC_006692</name>
</gene>
<evidence type="ECO:0000313" key="2">
    <source>
        <dbReference type="Proteomes" id="UP001314263"/>
    </source>
</evidence>
<reference evidence="1 2" key="1">
    <citation type="submission" date="2023-10" db="EMBL/GenBank/DDBJ databases">
        <authorList>
            <person name="Maclean D."/>
            <person name="Macfadyen A."/>
        </authorList>
    </citation>
    <scope>NUCLEOTIDE SEQUENCE [LARGE SCALE GENOMIC DNA]</scope>
</reference>
<dbReference type="Proteomes" id="UP001314263">
    <property type="component" value="Unassembled WGS sequence"/>
</dbReference>
<proteinExistence type="predicted"/>
<keyword evidence="2" id="KW-1185">Reference proteome</keyword>
<sequence>MWSVPSVCSFTPGVHHISLGRMDEDDSQLVLRRIMEDGTFDELRKTVIERLKQDDVLNSFIEEAVLNSKALASTKVDSKESKTDTYNYVRKEIEGKALDRALQATWRVLQDQETGLSASIEQQVHAALCAIYEERVK</sequence>
<protein>
    <submittedName>
        <fullName evidence="1">Uncharacterized protein</fullName>
    </submittedName>
</protein>
<accession>A0AAV1ICA9</accession>